<accession>A0AAN3A9J9</accession>
<organism evidence="1 2">
    <name type="scientific">Bacteroides ovatus (strain ATCC 8483 / DSM 1896 / JCM 5824 / BCRC 10623 / CCUG 4943 / NCTC 11153)</name>
    <dbReference type="NCBI Taxonomy" id="411476"/>
    <lineage>
        <taxon>Bacteria</taxon>
        <taxon>Pseudomonadati</taxon>
        <taxon>Bacteroidota</taxon>
        <taxon>Bacteroidia</taxon>
        <taxon>Bacteroidales</taxon>
        <taxon>Bacteroidaceae</taxon>
        <taxon>Bacteroides</taxon>
    </lineage>
</organism>
<evidence type="ECO:0000313" key="2">
    <source>
        <dbReference type="Proteomes" id="UP000005475"/>
    </source>
</evidence>
<proteinExistence type="predicted"/>
<reference evidence="1 2" key="1">
    <citation type="submission" date="2007-03" db="EMBL/GenBank/DDBJ databases">
        <authorList>
            <person name="Fulton L."/>
            <person name="Clifton S."/>
            <person name="Fulton B."/>
            <person name="Xu J."/>
            <person name="Minx P."/>
            <person name="Pepin K.H."/>
            <person name="Johnson M."/>
            <person name="Thiruvilangam P."/>
            <person name="Bhonagiri V."/>
            <person name="Nash W.E."/>
            <person name="Mardis E.R."/>
            <person name="Wilson R.K."/>
        </authorList>
    </citation>
    <scope>NUCLEOTIDE SEQUENCE [LARGE SCALE GENOMIC DNA]</scope>
    <source>
        <strain evidence="2">ATCC 8483 / DSM 1896 / JCM 5824 / BCRC 10623 / CCUG 4943 / NCTC 11153</strain>
    </source>
</reference>
<comment type="caution">
    <text evidence="1">The sequence shown here is derived from an EMBL/GenBank/DDBJ whole genome shotgun (WGS) entry which is preliminary data.</text>
</comment>
<protein>
    <submittedName>
        <fullName evidence="1">Uncharacterized protein</fullName>
    </submittedName>
</protein>
<sequence length="40" mass="4798">MIYILYLSVSFGSLEFFIFLNLSLSLQDFILSFVNYFFMN</sequence>
<evidence type="ECO:0000313" key="1">
    <source>
        <dbReference type="EMBL" id="EDO12431.1"/>
    </source>
</evidence>
<gene>
    <name evidence="1" type="ORF">BACOVA_01930</name>
</gene>
<dbReference type="AlphaFoldDB" id="A0AAN3A9J9"/>
<name>A0AAN3A9J9_BACO1</name>
<dbReference type="EMBL" id="AAXF02000046">
    <property type="protein sequence ID" value="EDO12431.1"/>
    <property type="molecule type" value="Genomic_DNA"/>
</dbReference>
<reference evidence="2" key="2">
    <citation type="submission" date="2007-04" db="EMBL/GenBank/DDBJ databases">
        <title>Draft genome sequence of Bacteroides ovatus (ATCC 8483).</title>
        <authorList>
            <person name="Sudarsanam P."/>
            <person name="Ley R."/>
            <person name="Guruge J."/>
            <person name="Turnbaugh P.J."/>
            <person name="Mahowald M."/>
            <person name="Liep D."/>
            <person name="Gordon J."/>
        </authorList>
    </citation>
    <scope>NUCLEOTIDE SEQUENCE [LARGE SCALE GENOMIC DNA]</scope>
    <source>
        <strain evidence="2">ATCC 8483 / DSM 1896 / JCM 5824 / BCRC 10623 / CCUG 4943 / NCTC 11153</strain>
    </source>
</reference>
<dbReference type="Proteomes" id="UP000005475">
    <property type="component" value="Unassembled WGS sequence"/>
</dbReference>